<evidence type="ECO:0000256" key="3">
    <source>
        <dbReference type="ARBA" id="ARBA00022737"/>
    </source>
</evidence>
<dbReference type="InterPro" id="IPR036322">
    <property type="entry name" value="WD40_repeat_dom_sf"/>
</dbReference>
<keyword evidence="3" id="KW-0677">Repeat</keyword>
<dbReference type="PANTHER" id="PTHR22852:SF0">
    <property type="entry name" value="DENTICLELESS PROTEIN HOMOLOG"/>
    <property type="match status" value="1"/>
</dbReference>
<dbReference type="InterPro" id="IPR019775">
    <property type="entry name" value="WD40_repeat_CS"/>
</dbReference>
<feature type="compositionally biased region" description="Acidic residues" evidence="7">
    <location>
        <begin position="781"/>
        <end position="803"/>
    </location>
</feature>
<feature type="compositionally biased region" description="Low complexity" evidence="7">
    <location>
        <begin position="98"/>
        <end position="128"/>
    </location>
</feature>
<sequence>MFTARLATPPPSSSLPNSPGAGTSTSRVRGGTLSGPPSLEPRHQNKRRRINDPPSRASSSSTAHALPISPRTPGKKMRLTIKGTVTPSRAAPFFQIRTSHQQQQQPSSNQSSSPTSHSHSYSQTSSSQKAVALQAQASPRSVLQLSSPTPRRINRAFSTKPRLGDARTEYLQSLLRRPAPAASAFYAAGNPALTLQALRTNSNPLHFGASLPSSHAPASRALFARPTRDIDTRAYLSSFASRQELDWYELESSWQTETDPSSLTPPEPALAHPLCCAYSYSSKAADPSAQWLAIGDNESRIILLNTLDDTTADEFTGSPQWHVSGRAPANGGSNNTYGSSVYELAWRHDDLLLASGASNYSIAVWDVRTQSCTEVFAGPRGSARSIQWDPASAGNLLCSGGRDGAIHLFDRRVRPGESCASSSSSRRAGAYAEEETRPLDGNDLPSAVKPVLSIWGAHTSSSSSSSGNSKSALKNRTKPLRGRKHARQDAPQRGVTSLAYLPGRPHCIVSAGCEDGRVRVWDLRASVEAGTSESVAVAGIELGKEASRTEEGFQCTFYTSSRSEGSRGMMTTARLAPKEESLDVSRQGSRNLSPHGISSLVVGNNTIFAACTDANIYSLNASSLLSSLPPTSSVVRQAALPSRALHHPAQKGNTLYARLALDPQEQVLAVGCYSGKVVLYDVKCKAGVGGGGLDMGASSTGVVLEGGHLPNVEINGVSWAHGPQGATLATIADDFTVRTWRPDRVFSQRDNGEGVTPLELGSDEEFEWEAEERRVWRGGELDEWDEEEEWDGDGDGGSSDEDLDRPMRGGRSSCGGRFAFDSD</sequence>
<dbReference type="GO" id="GO:0030674">
    <property type="term" value="F:protein-macromolecule adaptor activity"/>
    <property type="evidence" value="ECO:0007669"/>
    <property type="project" value="TreeGrafter"/>
</dbReference>
<feature type="region of interest" description="Disordered" evidence="7">
    <location>
        <begin position="458"/>
        <end position="492"/>
    </location>
</feature>
<evidence type="ECO:0000256" key="6">
    <source>
        <dbReference type="PROSITE-ProRule" id="PRU00221"/>
    </source>
</evidence>
<feature type="compositionally biased region" description="Basic and acidic residues" evidence="7">
    <location>
        <begin position="771"/>
        <end position="780"/>
    </location>
</feature>
<evidence type="ECO:0000313" key="9">
    <source>
        <dbReference type="Proteomes" id="UP000078113"/>
    </source>
</evidence>
<feature type="compositionally biased region" description="Polar residues" evidence="7">
    <location>
        <begin position="135"/>
        <end position="149"/>
    </location>
</feature>
<dbReference type="GO" id="GO:0043161">
    <property type="term" value="P:proteasome-mediated ubiquitin-dependent protein catabolic process"/>
    <property type="evidence" value="ECO:0007669"/>
    <property type="project" value="TreeGrafter"/>
</dbReference>
<dbReference type="Gene3D" id="2.130.10.10">
    <property type="entry name" value="YVTN repeat-like/Quinoprotein amine dehydrogenase"/>
    <property type="match status" value="2"/>
</dbReference>
<feature type="repeat" description="WD" evidence="6">
    <location>
        <begin position="334"/>
        <end position="375"/>
    </location>
</feature>
<keyword evidence="4" id="KW-0833">Ubl conjugation pathway</keyword>
<protein>
    <recommendedName>
        <fullName evidence="10">WD40 repeat-like protein</fullName>
    </recommendedName>
</protein>
<dbReference type="PROSITE" id="PS50082">
    <property type="entry name" value="WD_REPEATS_2"/>
    <property type="match status" value="1"/>
</dbReference>
<name>A0A8X7N2A3_9BASI</name>
<feature type="region of interest" description="Disordered" evidence="7">
    <location>
        <begin position="771"/>
        <end position="823"/>
    </location>
</feature>
<feature type="region of interest" description="Disordered" evidence="7">
    <location>
        <begin position="416"/>
        <end position="445"/>
    </location>
</feature>
<dbReference type="SMART" id="SM00320">
    <property type="entry name" value="WD40"/>
    <property type="match status" value="5"/>
</dbReference>
<keyword evidence="9" id="KW-1185">Reference proteome</keyword>
<reference evidence="8" key="1">
    <citation type="submission" date="2016-04" db="EMBL/GenBank/DDBJ databases">
        <authorList>
            <person name="Nguyen H.D."/>
            <person name="Samba Siva P."/>
            <person name="Cullis J."/>
            <person name="Levesque C.A."/>
            <person name="Hambleton S."/>
        </authorList>
    </citation>
    <scope>NUCLEOTIDE SEQUENCE</scope>
    <source>
        <strain evidence="8">DAOMC 236422</strain>
    </source>
</reference>
<dbReference type="SUPFAM" id="SSF50978">
    <property type="entry name" value="WD40 repeat-like"/>
    <property type="match status" value="1"/>
</dbReference>
<feature type="compositionally biased region" description="Low complexity" evidence="7">
    <location>
        <begin position="460"/>
        <end position="471"/>
    </location>
</feature>
<organism evidence="8 9">
    <name type="scientific">Tilletia walkeri</name>
    <dbReference type="NCBI Taxonomy" id="117179"/>
    <lineage>
        <taxon>Eukaryota</taxon>
        <taxon>Fungi</taxon>
        <taxon>Dikarya</taxon>
        <taxon>Basidiomycota</taxon>
        <taxon>Ustilaginomycotina</taxon>
        <taxon>Exobasidiomycetes</taxon>
        <taxon>Tilletiales</taxon>
        <taxon>Tilletiaceae</taxon>
        <taxon>Tilletia</taxon>
    </lineage>
</organism>
<feature type="region of interest" description="Disordered" evidence="7">
    <location>
        <begin position="1"/>
        <end position="78"/>
    </location>
</feature>
<comment type="caution">
    <text evidence="8">The sequence shown here is derived from an EMBL/GenBank/DDBJ whole genome shotgun (WGS) entry which is preliminary data.</text>
</comment>
<dbReference type="GO" id="GO:0005634">
    <property type="term" value="C:nucleus"/>
    <property type="evidence" value="ECO:0007669"/>
    <property type="project" value="TreeGrafter"/>
</dbReference>
<dbReference type="InterPro" id="IPR051865">
    <property type="entry name" value="WD-repeat_CDT2_adapter"/>
</dbReference>
<accession>A0A8X7N2A3</accession>
<gene>
    <name evidence="8" type="ORF">A4X09_0g7235</name>
</gene>
<feature type="compositionally biased region" description="Low complexity" evidence="7">
    <location>
        <begin position="416"/>
        <end position="431"/>
    </location>
</feature>
<keyword evidence="2 6" id="KW-0853">WD repeat</keyword>
<dbReference type="InterPro" id="IPR001680">
    <property type="entry name" value="WD40_rpt"/>
</dbReference>
<dbReference type="EMBL" id="LWDG02000653">
    <property type="protein sequence ID" value="KAE8263425.1"/>
    <property type="molecule type" value="Genomic_DNA"/>
</dbReference>
<proteinExistence type="inferred from homology"/>
<dbReference type="PROSITE" id="PS00678">
    <property type="entry name" value="WD_REPEATS_1"/>
    <property type="match status" value="2"/>
</dbReference>
<evidence type="ECO:0000256" key="1">
    <source>
        <dbReference type="ARBA" id="ARBA00004906"/>
    </source>
</evidence>
<feature type="compositionally biased region" description="Basic residues" evidence="7">
    <location>
        <begin position="473"/>
        <end position="486"/>
    </location>
</feature>
<dbReference type="Pfam" id="PF00400">
    <property type="entry name" value="WD40"/>
    <property type="match status" value="1"/>
</dbReference>
<dbReference type="InterPro" id="IPR015943">
    <property type="entry name" value="WD40/YVTN_repeat-like_dom_sf"/>
</dbReference>
<evidence type="ECO:0000313" key="8">
    <source>
        <dbReference type="EMBL" id="KAE8263425.1"/>
    </source>
</evidence>
<evidence type="ECO:0000256" key="4">
    <source>
        <dbReference type="ARBA" id="ARBA00022786"/>
    </source>
</evidence>
<feature type="region of interest" description="Disordered" evidence="7">
    <location>
        <begin position="97"/>
        <end position="161"/>
    </location>
</feature>
<evidence type="ECO:0000256" key="7">
    <source>
        <dbReference type="SAM" id="MobiDB-lite"/>
    </source>
</evidence>
<evidence type="ECO:0000256" key="5">
    <source>
        <dbReference type="ARBA" id="ARBA00038344"/>
    </source>
</evidence>
<dbReference type="Proteomes" id="UP000078113">
    <property type="component" value="Unassembled WGS sequence"/>
</dbReference>
<evidence type="ECO:0008006" key="10">
    <source>
        <dbReference type="Google" id="ProtNLM"/>
    </source>
</evidence>
<reference evidence="8" key="2">
    <citation type="journal article" date="2019" name="IMA Fungus">
        <title>Genome sequencing and comparison of five Tilletia species to identify candidate genes for the detection of regulated species infecting wheat.</title>
        <authorList>
            <person name="Nguyen H.D.T."/>
            <person name="Sultana T."/>
            <person name="Kesanakurti P."/>
            <person name="Hambleton S."/>
        </authorList>
    </citation>
    <scope>NUCLEOTIDE SEQUENCE</scope>
    <source>
        <strain evidence="8">DAOMC 236422</strain>
    </source>
</reference>
<dbReference type="AlphaFoldDB" id="A0A8X7N2A3"/>
<evidence type="ECO:0000256" key="2">
    <source>
        <dbReference type="ARBA" id="ARBA00022574"/>
    </source>
</evidence>
<comment type="similarity">
    <text evidence="5">Belongs to the WD repeat cdt2 family.</text>
</comment>
<dbReference type="PANTHER" id="PTHR22852">
    <property type="entry name" value="LETHAL 2 DENTICLELESS PROTEIN RETINOIC ACID-REGULATED NUCLEAR MATRIX-ASSOCIATED PROTEIN"/>
    <property type="match status" value="1"/>
</dbReference>
<comment type="pathway">
    <text evidence="1">Protein modification; protein ubiquitination.</text>
</comment>